<evidence type="ECO:0000313" key="1">
    <source>
        <dbReference type="EMBL" id="SCW52234.1"/>
    </source>
</evidence>
<reference evidence="2" key="1">
    <citation type="submission" date="2016-10" db="EMBL/GenBank/DDBJ databases">
        <authorList>
            <person name="Varghese N."/>
            <person name="Submissions S."/>
        </authorList>
    </citation>
    <scope>NUCLEOTIDE SEQUENCE [LARGE SCALE GENOMIC DNA]</scope>
    <source>
        <strain evidence="2">CGMCC 1.8946</strain>
    </source>
</reference>
<dbReference type="RefSeq" id="WP_090670731.1">
    <property type="nucleotide sequence ID" value="NZ_FMTT01000012.1"/>
</dbReference>
<accession>A0A1G4R5Y2</accession>
<organism evidence="1 2">
    <name type="scientific">Paenibacillus tianmuensis</name>
    <dbReference type="NCBI Taxonomy" id="624147"/>
    <lineage>
        <taxon>Bacteria</taxon>
        <taxon>Bacillati</taxon>
        <taxon>Bacillota</taxon>
        <taxon>Bacilli</taxon>
        <taxon>Bacillales</taxon>
        <taxon>Paenibacillaceae</taxon>
        <taxon>Paenibacillus</taxon>
    </lineage>
</organism>
<name>A0A1G4R5Y2_9BACL</name>
<gene>
    <name evidence="1" type="ORF">SAMN04487970_101259</name>
</gene>
<protein>
    <submittedName>
        <fullName evidence="1">Uncharacterized protein</fullName>
    </submittedName>
</protein>
<sequence length="148" mass="17195">MEQTKYDRPSIQGNKLHITSELYITQINSMDVSSNKAIVTLCRVSAQKIEFETYLRFPIYANVVCRFILPHPEEALHLEAVFTRGLKIRGGMYRYSAAPLPNDKNIRKLAGVINHPFERFEKFFQMVSKAYSLLDPEQQDRPLFNQVI</sequence>
<dbReference type="STRING" id="624147.SAMN04487970_101259"/>
<proteinExistence type="predicted"/>
<evidence type="ECO:0000313" key="2">
    <source>
        <dbReference type="Proteomes" id="UP000198601"/>
    </source>
</evidence>
<dbReference type="EMBL" id="FMTT01000012">
    <property type="protein sequence ID" value="SCW52234.1"/>
    <property type="molecule type" value="Genomic_DNA"/>
</dbReference>
<keyword evidence="2" id="KW-1185">Reference proteome</keyword>
<dbReference type="AlphaFoldDB" id="A0A1G4R5Y2"/>
<dbReference type="Proteomes" id="UP000198601">
    <property type="component" value="Unassembled WGS sequence"/>
</dbReference>